<evidence type="ECO:0000259" key="2">
    <source>
        <dbReference type="Pfam" id="PF20163"/>
    </source>
</evidence>
<evidence type="ECO:0000313" key="3">
    <source>
        <dbReference type="EMBL" id="KAK3674796.1"/>
    </source>
</evidence>
<comment type="caution">
    <text evidence="3">The sequence shown here is derived from an EMBL/GenBank/DDBJ whole genome shotgun (WGS) entry which is preliminary data.</text>
</comment>
<protein>
    <recommendedName>
        <fullName evidence="2">DUF6536 domain-containing protein</fullName>
    </recommendedName>
</protein>
<feature type="domain" description="DUF6536" evidence="2">
    <location>
        <begin position="39"/>
        <end position="190"/>
    </location>
</feature>
<keyword evidence="1" id="KW-1133">Transmembrane helix</keyword>
<dbReference type="PANTHER" id="PTHR35395:SF1">
    <property type="entry name" value="DUF6536 DOMAIN-CONTAINING PROTEIN"/>
    <property type="match status" value="1"/>
</dbReference>
<sequence length="725" mass="79684">MELRNLKARSEAHQALIRTIDVSPDRACESISPEPRSKWKTTVSIGAALATVVLATNIAILAWVRSSAINQDGVATVFEGSCDVTEKAVTGAHLAINVLSTLLLGASNHNAQLLSAPTRQDLDRQHARGSWLDVGVSSVRNLRHTPRWRTVIWATLLMSTIPLHLLYNSVVFTTRSAVNYQAALVTKDFLTGGWWSTYTAASVQFFETPQLIQTQKNAENLIRLDPATCLKVYGSSMYETQWRNLLVITSLPSTNSSLLHVYTHQVGDPDNDIAWVCHGDIHNFDSPTHSACSPGFLRAAGGSWSIPSVTACPIDYSGGGWQNVFNGSDVCEDENRRLIKYDAPVEYCLAEPFQPHCTVGISTDLLITVVVCNILKVICMLATLGARDFRPLATVGDAIASFLERPDRATSGKGALEVGAVSSGVWRELDRYAPLPWTRNKRRWWYAIPRIQLNLIFLCFFLGWLAAIIALVKSVNSTSSFSTFGAIDTTNIVTSSLNASLVANVVLANTPQLLISFIYVFYNDAFTRMLMSHEYSQFATTRKSLRVTRPRGQQRSTYWLQLPFRYIVPMMSLMVLLHWLVSRSLFLVRIRVYDIAGLRAPDQDIYGCGFSPLAILLALCVGTILIVVLVVLGRWRSIEAGMPAATSCSVAISAAAHPAEDEGEDVALLPLQYGVVSGTASYGDVSLMSTHGHGARRSKAGTGRRQHVCFRSKAVRPLENGVVYD</sequence>
<dbReference type="PANTHER" id="PTHR35395">
    <property type="entry name" value="DUF6536 DOMAIN-CONTAINING PROTEIN"/>
    <property type="match status" value="1"/>
</dbReference>
<evidence type="ECO:0000313" key="4">
    <source>
        <dbReference type="Proteomes" id="UP001274830"/>
    </source>
</evidence>
<feature type="transmembrane region" description="Helical" evidence="1">
    <location>
        <begin position="613"/>
        <end position="632"/>
    </location>
</feature>
<keyword evidence="4" id="KW-1185">Reference proteome</keyword>
<keyword evidence="1" id="KW-0812">Transmembrane</keyword>
<organism evidence="3 4">
    <name type="scientific">Recurvomyces mirabilis</name>
    <dbReference type="NCBI Taxonomy" id="574656"/>
    <lineage>
        <taxon>Eukaryota</taxon>
        <taxon>Fungi</taxon>
        <taxon>Dikarya</taxon>
        <taxon>Ascomycota</taxon>
        <taxon>Pezizomycotina</taxon>
        <taxon>Dothideomycetes</taxon>
        <taxon>Dothideomycetidae</taxon>
        <taxon>Mycosphaerellales</taxon>
        <taxon>Teratosphaeriaceae</taxon>
        <taxon>Recurvomyces</taxon>
    </lineage>
</organism>
<keyword evidence="1" id="KW-0472">Membrane</keyword>
<name>A0AAE0WN68_9PEZI</name>
<feature type="transmembrane region" description="Helical" evidence="1">
    <location>
        <begin position="150"/>
        <end position="167"/>
    </location>
</feature>
<feature type="transmembrane region" description="Helical" evidence="1">
    <location>
        <begin position="451"/>
        <end position="472"/>
    </location>
</feature>
<dbReference type="Proteomes" id="UP001274830">
    <property type="component" value="Unassembled WGS sequence"/>
</dbReference>
<feature type="transmembrane region" description="Helical" evidence="1">
    <location>
        <begin position="501"/>
        <end position="522"/>
    </location>
</feature>
<dbReference type="EMBL" id="JAUTXT010000017">
    <property type="protein sequence ID" value="KAK3674796.1"/>
    <property type="molecule type" value="Genomic_DNA"/>
</dbReference>
<feature type="transmembrane region" description="Helical" evidence="1">
    <location>
        <begin position="43"/>
        <end position="64"/>
    </location>
</feature>
<proteinExistence type="predicted"/>
<gene>
    <name evidence="3" type="ORF">LTR78_005140</name>
</gene>
<dbReference type="Pfam" id="PF20163">
    <property type="entry name" value="DUF6536"/>
    <property type="match status" value="1"/>
</dbReference>
<dbReference type="InterPro" id="IPR046623">
    <property type="entry name" value="DUF6536"/>
</dbReference>
<feature type="transmembrane region" description="Helical" evidence="1">
    <location>
        <begin position="558"/>
        <end position="581"/>
    </location>
</feature>
<evidence type="ECO:0000256" key="1">
    <source>
        <dbReference type="SAM" id="Phobius"/>
    </source>
</evidence>
<reference evidence="3" key="1">
    <citation type="submission" date="2023-07" db="EMBL/GenBank/DDBJ databases">
        <title>Black Yeasts Isolated from many extreme environments.</title>
        <authorList>
            <person name="Coleine C."/>
            <person name="Stajich J.E."/>
            <person name="Selbmann L."/>
        </authorList>
    </citation>
    <scope>NUCLEOTIDE SEQUENCE</scope>
    <source>
        <strain evidence="3">CCFEE 5485</strain>
    </source>
</reference>
<accession>A0AAE0WN68</accession>
<dbReference type="AlphaFoldDB" id="A0AAE0WN68"/>